<evidence type="ECO:0000259" key="2">
    <source>
        <dbReference type="PROSITE" id="PS50137"/>
    </source>
</evidence>
<organism evidence="3 4">
    <name type="scientific">Heliocybe sulcata</name>
    <dbReference type="NCBI Taxonomy" id="5364"/>
    <lineage>
        <taxon>Eukaryota</taxon>
        <taxon>Fungi</taxon>
        <taxon>Dikarya</taxon>
        <taxon>Basidiomycota</taxon>
        <taxon>Agaricomycotina</taxon>
        <taxon>Agaricomycetes</taxon>
        <taxon>Gloeophyllales</taxon>
        <taxon>Gloeophyllaceae</taxon>
        <taxon>Heliocybe</taxon>
    </lineage>
</organism>
<dbReference type="OrthoDB" id="112668at2759"/>
<evidence type="ECO:0000313" key="3">
    <source>
        <dbReference type="EMBL" id="TFK53658.1"/>
    </source>
</evidence>
<feature type="domain" description="DRBM" evidence="2">
    <location>
        <begin position="62"/>
        <end position="108"/>
    </location>
</feature>
<dbReference type="AlphaFoldDB" id="A0A5C3NCF2"/>
<evidence type="ECO:0000313" key="4">
    <source>
        <dbReference type="Proteomes" id="UP000305948"/>
    </source>
</evidence>
<dbReference type="PROSITE" id="PS50137">
    <property type="entry name" value="DS_RBD"/>
    <property type="match status" value="1"/>
</dbReference>
<gene>
    <name evidence="3" type="ORF">OE88DRAFT_1655880</name>
</gene>
<name>A0A5C3NCF2_9AGAM</name>
<sequence>MDCVTLKNEWSCTVLSGRRIDCEPRGPNETMPGQNEQNHHRMALNNWLQGHPRFGKVTWAQSQGGLQHDPVWSATAYVRGIEYGKGMGTTLGEAKEKAAYAALAALKTSP</sequence>
<dbReference type="SUPFAM" id="SSF54768">
    <property type="entry name" value="dsRNA-binding domain-like"/>
    <property type="match status" value="1"/>
</dbReference>
<accession>A0A5C3NCF2</accession>
<dbReference type="EMBL" id="ML213507">
    <property type="protein sequence ID" value="TFK53658.1"/>
    <property type="molecule type" value="Genomic_DNA"/>
</dbReference>
<dbReference type="InterPro" id="IPR014720">
    <property type="entry name" value="dsRBD_dom"/>
</dbReference>
<dbReference type="GO" id="GO:0003723">
    <property type="term" value="F:RNA binding"/>
    <property type="evidence" value="ECO:0007669"/>
    <property type="project" value="UniProtKB-UniRule"/>
</dbReference>
<dbReference type="Pfam" id="PF00035">
    <property type="entry name" value="dsrm"/>
    <property type="match status" value="1"/>
</dbReference>
<protein>
    <recommendedName>
        <fullName evidence="2">DRBM domain-containing protein</fullName>
    </recommendedName>
</protein>
<proteinExistence type="predicted"/>
<evidence type="ECO:0000256" key="1">
    <source>
        <dbReference type="PROSITE-ProRule" id="PRU00266"/>
    </source>
</evidence>
<keyword evidence="1" id="KW-0694">RNA-binding</keyword>
<reference evidence="3 4" key="1">
    <citation type="journal article" date="2019" name="Nat. Ecol. Evol.">
        <title>Megaphylogeny resolves global patterns of mushroom evolution.</title>
        <authorList>
            <person name="Varga T."/>
            <person name="Krizsan K."/>
            <person name="Foldi C."/>
            <person name="Dima B."/>
            <person name="Sanchez-Garcia M."/>
            <person name="Sanchez-Ramirez S."/>
            <person name="Szollosi G.J."/>
            <person name="Szarkandi J.G."/>
            <person name="Papp V."/>
            <person name="Albert L."/>
            <person name="Andreopoulos W."/>
            <person name="Angelini C."/>
            <person name="Antonin V."/>
            <person name="Barry K.W."/>
            <person name="Bougher N.L."/>
            <person name="Buchanan P."/>
            <person name="Buyck B."/>
            <person name="Bense V."/>
            <person name="Catcheside P."/>
            <person name="Chovatia M."/>
            <person name="Cooper J."/>
            <person name="Damon W."/>
            <person name="Desjardin D."/>
            <person name="Finy P."/>
            <person name="Geml J."/>
            <person name="Haridas S."/>
            <person name="Hughes K."/>
            <person name="Justo A."/>
            <person name="Karasinski D."/>
            <person name="Kautmanova I."/>
            <person name="Kiss B."/>
            <person name="Kocsube S."/>
            <person name="Kotiranta H."/>
            <person name="LaButti K.M."/>
            <person name="Lechner B.E."/>
            <person name="Liimatainen K."/>
            <person name="Lipzen A."/>
            <person name="Lukacs Z."/>
            <person name="Mihaltcheva S."/>
            <person name="Morgado L.N."/>
            <person name="Niskanen T."/>
            <person name="Noordeloos M.E."/>
            <person name="Ohm R.A."/>
            <person name="Ortiz-Santana B."/>
            <person name="Ovrebo C."/>
            <person name="Racz N."/>
            <person name="Riley R."/>
            <person name="Savchenko A."/>
            <person name="Shiryaev A."/>
            <person name="Soop K."/>
            <person name="Spirin V."/>
            <person name="Szebenyi C."/>
            <person name="Tomsovsky M."/>
            <person name="Tulloss R.E."/>
            <person name="Uehling J."/>
            <person name="Grigoriev I.V."/>
            <person name="Vagvolgyi C."/>
            <person name="Papp T."/>
            <person name="Martin F.M."/>
            <person name="Miettinen O."/>
            <person name="Hibbett D.S."/>
            <person name="Nagy L.G."/>
        </authorList>
    </citation>
    <scope>NUCLEOTIDE SEQUENCE [LARGE SCALE GENOMIC DNA]</scope>
    <source>
        <strain evidence="3 4">OMC1185</strain>
    </source>
</reference>
<dbReference type="Proteomes" id="UP000305948">
    <property type="component" value="Unassembled WGS sequence"/>
</dbReference>
<dbReference type="Gene3D" id="3.30.160.20">
    <property type="match status" value="1"/>
</dbReference>
<keyword evidence="4" id="KW-1185">Reference proteome</keyword>